<gene>
    <name evidence="1" type="ORF">LCGC14_0595160</name>
</gene>
<dbReference type="AlphaFoldDB" id="A0A0F9RVZ6"/>
<dbReference type="EMBL" id="LAZR01000940">
    <property type="protein sequence ID" value="KKN54167.1"/>
    <property type="molecule type" value="Genomic_DNA"/>
</dbReference>
<comment type="caution">
    <text evidence="1">The sequence shown here is derived from an EMBL/GenBank/DDBJ whole genome shotgun (WGS) entry which is preliminary data.</text>
</comment>
<organism evidence="1">
    <name type="scientific">marine sediment metagenome</name>
    <dbReference type="NCBI Taxonomy" id="412755"/>
    <lineage>
        <taxon>unclassified sequences</taxon>
        <taxon>metagenomes</taxon>
        <taxon>ecological metagenomes</taxon>
    </lineage>
</organism>
<name>A0A0F9RVZ6_9ZZZZ</name>
<reference evidence="1" key="1">
    <citation type="journal article" date="2015" name="Nature">
        <title>Complex archaea that bridge the gap between prokaryotes and eukaryotes.</title>
        <authorList>
            <person name="Spang A."/>
            <person name="Saw J.H."/>
            <person name="Jorgensen S.L."/>
            <person name="Zaremba-Niedzwiedzka K."/>
            <person name="Martijn J."/>
            <person name="Lind A.E."/>
            <person name="van Eijk R."/>
            <person name="Schleper C."/>
            <person name="Guy L."/>
            <person name="Ettema T.J."/>
        </authorList>
    </citation>
    <scope>NUCLEOTIDE SEQUENCE</scope>
</reference>
<sequence>MTTYSQTIGPGGGVNIAAYENADGSGFAAVVFWARNHSSDASIRRNGGALLHTVVIPKGSTIDSAFYWARGDSAGNATMDMTFFMNDVDDANNFSAEADVTSRVRTSASVKWANTSLNSSCGGALIQSPDLKSIFQEIVDRAGWVSGNEMCVILRGDTTGTESFVNDDRTPCAPHPYIVIEFTEPTVGGGGGGPQQQAMMELIAG</sequence>
<evidence type="ECO:0000313" key="1">
    <source>
        <dbReference type="EMBL" id="KKN54167.1"/>
    </source>
</evidence>
<proteinExistence type="predicted"/>
<accession>A0A0F9RVZ6</accession>
<protein>
    <submittedName>
        <fullName evidence="1">Uncharacterized protein</fullName>
    </submittedName>
</protein>